<evidence type="ECO:0000313" key="4">
    <source>
        <dbReference type="Proteomes" id="UP000435112"/>
    </source>
</evidence>
<evidence type="ECO:0000256" key="2">
    <source>
        <dbReference type="SAM" id="SignalP"/>
    </source>
</evidence>
<gene>
    <name evidence="3" type="ORF">PR002_g24199</name>
</gene>
<keyword evidence="1" id="KW-0472">Membrane</keyword>
<sequence length="283" mass="29428">MQFLFSRPSAPLAMLVLIAALPPLIAADSMSSTVIYQGSNCSGTPLVVSVVGSSDCEAVDCNFFITNSVVYSSVSICVDADPETFVADAFAGSSYLLVETFTDNCKLFLGANAYLASGECQVFDDSSDNAVVAALHDDGTASLAVYNDSSCTGTPFLGYAPTSETLSSHSCYKNYSVFYTSTDPGVDSSSSSSTASTRLIITDSSSSDGRGHDMVMCGSTSHGEDSEAGTNATVSITPAESSGGINTGAIVGILVAYVLLCMAACMLCMDRMERLGRRLGLRR</sequence>
<dbReference type="PANTHER" id="PTHR33714">
    <property type="entry name" value="COUNTING FACTOR-ASSOCIATED PROTEIN A-RELATED"/>
    <property type="match status" value="1"/>
</dbReference>
<dbReference type="AlphaFoldDB" id="A0A6A3IBE7"/>
<accession>A0A6A3IBE7</accession>
<comment type="caution">
    <text evidence="3">The sequence shown here is derived from an EMBL/GenBank/DDBJ whole genome shotgun (WGS) entry which is preliminary data.</text>
</comment>
<dbReference type="PANTHER" id="PTHR33714:SF3">
    <property type="entry name" value="COUNTING FACTOR-ASSOCIATED PROTEIN A-RELATED"/>
    <property type="match status" value="1"/>
</dbReference>
<dbReference type="OrthoDB" id="115579at2759"/>
<keyword evidence="1" id="KW-0812">Transmembrane</keyword>
<dbReference type="EMBL" id="QXFU01002918">
    <property type="protein sequence ID" value="KAE8980196.1"/>
    <property type="molecule type" value="Genomic_DNA"/>
</dbReference>
<evidence type="ECO:0008006" key="5">
    <source>
        <dbReference type="Google" id="ProtNLM"/>
    </source>
</evidence>
<protein>
    <recommendedName>
        <fullName evidence="5">Membrane-associated protein</fullName>
    </recommendedName>
</protein>
<dbReference type="Proteomes" id="UP000435112">
    <property type="component" value="Unassembled WGS sequence"/>
</dbReference>
<feature type="signal peptide" evidence="2">
    <location>
        <begin position="1"/>
        <end position="26"/>
    </location>
</feature>
<organism evidence="3 4">
    <name type="scientific">Phytophthora rubi</name>
    <dbReference type="NCBI Taxonomy" id="129364"/>
    <lineage>
        <taxon>Eukaryota</taxon>
        <taxon>Sar</taxon>
        <taxon>Stramenopiles</taxon>
        <taxon>Oomycota</taxon>
        <taxon>Peronosporomycetes</taxon>
        <taxon>Peronosporales</taxon>
        <taxon>Peronosporaceae</taxon>
        <taxon>Phytophthora</taxon>
    </lineage>
</organism>
<feature type="transmembrane region" description="Helical" evidence="1">
    <location>
        <begin position="248"/>
        <end position="269"/>
    </location>
</feature>
<keyword evidence="2" id="KW-0732">Signal</keyword>
<proteinExistence type="predicted"/>
<name>A0A6A3IBE7_9STRA</name>
<reference evidence="3 4" key="1">
    <citation type="submission" date="2018-09" db="EMBL/GenBank/DDBJ databases">
        <title>Genomic investigation of the strawberry pathogen Phytophthora fragariae indicates pathogenicity is determined by transcriptional variation in three key races.</title>
        <authorList>
            <person name="Adams T.M."/>
            <person name="Armitage A.D."/>
            <person name="Sobczyk M.K."/>
            <person name="Bates H.J."/>
            <person name="Dunwell J.M."/>
            <person name="Nellist C.F."/>
            <person name="Harrison R.J."/>
        </authorList>
    </citation>
    <scope>NUCLEOTIDE SEQUENCE [LARGE SCALE GENOMIC DNA]</scope>
    <source>
        <strain evidence="3 4">SCRP324</strain>
    </source>
</reference>
<feature type="chain" id="PRO_5025360569" description="Membrane-associated protein" evidence="2">
    <location>
        <begin position="27"/>
        <end position="283"/>
    </location>
</feature>
<keyword evidence="1" id="KW-1133">Transmembrane helix</keyword>
<evidence type="ECO:0000256" key="1">
    <source>
        <dbReference type="SAM" id="Phobius"/>
    </source>
</evidence>
<evidence type="ECO:0000313" key="3">
    <source>
        <dbReference type="EMBL" id="KAE8980196.1"/>
    </source>
</evidence>